<dbReference type="PROSITE" id="PS50250">
    <property type="entry name" value="PCI"/>
    <property type="match status" value="1"/>
</dbReference>
<evidence type="ECO:0000259" key="2">
    <source>
        <dbReference type="PROSITE" id="PS50250"/>
    </source>
</evidence>
<organism evidence="3 4">
    <name type="scientific">Rhizophagus clarus</name>
    <dbReference type="NCBI Taxonomy" id="94130"/>
    <lineage>
        <taxon>Eukaryota</taxon>
        <taxon>Fungi</taxon>
        <taxon>Fungi incertae sedis</taxon>
        <taxon>Mucoromycota</taxon>
        <taxon>Glomeromycotina</taxon>
        <taxon>Glomeromycetes</taxon>
        <taxon>Glomerales</taxon>
        <taxon>Glomeraceae</taxon>
        <taxon>Rhizophagus</taxon>
    </lineage>
</organism>
<name>A0A8H3R4Z2_9GLOM</name>
<dbReference type="GO" id="GO:0003723">
    <property type="term" value="F:RNA binding"/>
    <property type="evidence" value="ECO:0007669"/>
    <property type="project" value="InterPro"/>
</dbReference>
<dbReference type="InterPro" id="IPR036388">
    <property type="entry name" value="WH-like_DNA-bd_sf"/>
</dbReference>
<dbReference type="Proteomes" id="UP000615446">
    <property type="component" value="Unassembled WGS sequence"/>
</dbReference>
<dbReference type="InterPro" id="IPR000717">
    <property type="entry name" value="PCI_dom"/>
</dbReference>
<comment type="caution">
    <text evidence="3">The sequence shown here is derived from an EMBL/GenBank/DDBJ whole genome shotgun (WGS) entry which is preliminary data.</text>
</comment>
<dbReference type="InterPro" id="IPR045114">
    <property type="entry name" value="Csn12-like"/>
</dbReference>
<feature type="domain" description="PCI" evidence="2">
    <location>
        <begin position="211"/>
        <end position="394"/>
    </location>
</feature>
<gene>
    <name evidence="3" type="ORF">RCL2_003056000</name>
</gene>
<dbReference type="AlphaFoldDB" id="A0A8H3R4Z2"/>
<proteinExistence type="inferred from homology"/>
<evidence type="ECO:0000256" key="1">
    <source>
        <dbReference type="ARBA" id="ARBA00025771"/>
    </source>
</evidence>
<dbReference type="GO" id="GO:0003690">
    <property type="term" value="F:double-stranded DNA binding"/>
    <property type="evidence" value="ECO:0007669"/>
    <property type="project" value="InterPro"/>
</dbReference>
<sequence length="408" mass="47640">MNMNMKTYYDSFQSCASSEDGDGIKALLSTDAPHAKDLTLKISQNNPKKLEADVRRLIGNPWDELVLQYFKVLLAIHKNNYSEAYKEHNNMTIIFFRLASNMSRWILPVLYMICWETRELADKADDYLIDNDEDPKCLEEAARNINKGFSTCITDRSPLNTSRKWGVYYMAGFAFKTYFKVRQRNLCTNILRSIKVQDLPSLGQYPKPHQVTYLYYHGRLLFLEAAYQQAEEKFVAAFRRCPRFEKKNKELILRYLIPVWLIRGVLPSRELLSRYPATNELYGSFIDAIKDGNVKKFEEALLQKEKILVAHETFLTVELAREISIRSLFKKVYILNNRDSRIPLEKFHKALKFVGSNVEMTEVIWFVAEMIRKGFIRGYLSYQKMYLVLSEINPFPPIGVNHPSAIIE</sequence>
<dbReference type="OrthoDB" id="10252687at2759"/>
<evidence type="ECO:0000313" key="4">
    <source>
        <dbReference type="Proteomes" id="UP000615446"/>
    </source>
</evidence>
<dbReference type="EMBL" id="BLAL01000338">
    <property type="protein sequence ID" value="GET04256.1"/>
    <property type="molecule type" value="Genomic_DNA"/>
</dbReference>
<accession>A0A8H3R4Z2</accession>
<dbReference type="GO" id="GO:0000973">
    <property type="term" value="P:post-transcriptional tethering of RNA polymerase II gene DNA at nuclear periphery"/>
    <property type="evidence" value="ECO:0007669"/>
    <property type="project" value="TreeGrafter"/>
</dbReference>
<reference evidence="3" key="1">
    <citation type="submission" date="2019-10" db="EMBL/GenBank/DDBJ databases">
        <title>Conservation and host-specific expression of non-tandemly repeated heterogenous ribosome RNA gene in arbuscular mycorrhizal fungi.</title>
        <authorList>
            <person name="Maeda T."/>
            <person name="Kobayashi Y."/>
            <person name="Nakagawa T."/>
            <person name="Ezawa T."/>
            <person name="Yamaguchi K."/>
            <person name="Bino T."/>
            <person name="Nishimoto Y."/>
            <person name="Shigenobu S."/>
            <person name="Kawaguchi M."/>
        </authorList>
    </citation>
    <scope>NUCLEOTIDE SEQUENCE</scope>
    <source>
        <strain evidence="3">HR1</strain>
    </source>
</reference>
<protein>
    <recommendedName>
        <fullName evidence="2">PCI domain-containing protein</fullName>
    </recommendedName>
</protein>
<dbReference type="GO" id="GO:0006368">
    <property type="term" value="P:transcription elongation by RNA polymerase II"/>
    <property type="evidence" value="ECO:0007669"/>
    <property type="project" value="TreeGrafter"/>
</dbReference>
<dbReference type="GO" id="GO:0016973">
    <property type="term" value="P:poly(A)+ mRNA export from nucleus"/>
    <property type="evidence" value="ECO:0007669"/>
    <property type="project" value="TreeGrafter"/>
</dbReference>
<dbReference type="PANTHER" id="PTHR12732">
    <property type="entry name" value="UNCHARACTERIZED PROTEASOME COMPONENT REGION PCI-CONTAINING"/>
    <property type="match status" value="1"/>
</dbReference>
<dbReference type="Gene3D" id="1.10.10.10">
    <property type="entry name" value="Winged helix-like DNA-binding domain superfamily/Winged helix DNA-binding domain"/>
    <property type="match status" value="1"/>
</dbReference>
<comment type="similarity">
    <text evidence="1">Belongs to the CSN12 family.</text>
</comment>
<evidence type="ECO:0000313" key="3">
    <source>
        <dbReference type="EMBL" id="GET04256.1"/>
    </source>
</evidence>
<dbReference type="SMART" id="SM00753">
    <property type="entry name" value="PAM"/>
    <property type="match status" value="1"/>
</dbReference>
<dbReference type="PANTHER" id="PTHR12732:SF0">
    <property type="entry name" value="PCI DOMAIN-CONTAINING PROTEIN 2"/>
    <property type="match status" value="1"/>
</dbReference>
<dbReference type="GO" id="GO:0070390">
    <property type="term" value="C:transcription export complex 2"/>
    <property type="evidence" value="ECO:0007669"/>
    <property type="project" value="TreeGrafter"/>
</dbReference>